<dbReference type="InterPro" id="IPR008927">
    <property type="entry name" value="6-PGluconate_DH-like_C_sf"/>
</dbReference>
<feature type="domain" description="Pyrroline-5-carboxylate reductase catalytic N-terminal" evidence="3">
    <location>
        <begin position="7"/>
        <end position="97"/>
    </location>
</feature>
<gene>
    <name evidence="5" type="ORF">EOI86_19145</name>
</gene>
<protein>
    <recommendedName>
        <fullName evidence="7">Pyrroline-5-carboxylate reductase</fullName>
    </recommendedName>
</protein>
<dbReference type="PIRSF" id="PIRSF000193">
    <property type="entry name" value="Pyrrol-5-carb_rd"/>
    <property type="match status" value="1"/>
</dbReference>
<dbReference type="OrthoDB" id="8418678at2"/>
<evidence type="ECO:0000259" key="3">
    <source>
        <dbReference type="Pfam" id="PF03807"/>
    </source>
</evidence>
<dbReference type="PANTHER" id="PTHR11645">
    <property type="entry name" value="PYRROLINE-5-CARBOXYLATE REDUCTASE"/>
    <property type="match status" value="1"/>
</dbReference>
<keyword evidence="2" id="KW-0521">NADP</keyword>
<sequence length="256" mass="26655">MNDTTQRIGFLGVGHLARCLIAGFLKSGLPADRLMLSPRGQAPAIAAEQGLVLAESNEALVEACEIVILAVRPADAAKAVAGLPWRDDQVLISACAGVPIAALAEQAARPRIVRIMPVTAAEICASPTVCYPASPDITDLIARLGSVIPLSGEADFETATVSAAVYGWVQKLIQISADWSAEQGLSREAARQLSAGIFIAAGQTVAASEEPMEDLLAHLATPGGITELGLKHLEAQMVDQAWAGACDAVLDRLTKD</sequence>
<dbReference type="GO" id="GO:0004735">
    <property type="term" value="F:pyrroline-5-carboxylate reductase activity"/>
    <property type="evidence" value="ECO:0007669"/>
    <property type="project" value="InterPro"/>
</dbReference>
<dbReference type="SUPFAM" id="SSF48179">
    <property type="entry name" value="6-phosphogluconate dehydrogenase C-terminal domain-like"/>
    <property type="match status" value="1"/>
</dbReference>
<evidence type="ECO:0000313" key="5">
    <source>
        <dbReference type="EMBL" id="RVU34951.1"/>
    </source>
</evidence>
<dbReference type="PANTHER" id="PTHR11645:SF13">
    <property type="entry name" value="PYRROLINE-5-CARBOXYLATE REDUCTASE CATALYTIC N-TERMINAL DOMAIN-CONTAINING PROTEIN"/>
    <property type="match status" value="1"/>
</dbReference>
<evidence type="ECO:0008006" key="7">
    <source>
        <dbReference type="Google" id="ProtNLM"/>
    </source>
</evidence>
<dbReference type="GO" id="GO:0055129">
    <property type="term" value="P:L-proline biosynthetic process"/>
    <property type="evidence" value="ECO:0007669"/>
    <property type="project" value="TreeGrafter"/>
</dbReference>
<reference evidence="6" key="1">
    <citation type="submission" date="2019-01" db="EMBL/GenBank/DDBJ databases">
        <title>Gri0909 isolated from a small marine red alga.</title>
        <authorList>
            <person name="Kim J."/>
            <person name="Jeong S.E."/>
            <person name="Jeon C.O."/>
        </authorList>
    </citation>
    <scope>NUCLEOTIDE SEQUENCE [LARGE SCALE GENOMIC DNA]</scope>
    <source>
        <strain evidence="6">Gri0909</strain>
    </source>
</reference>
<dbReference type="Proteomes" id="UP000287447">
    <property type="component" value="Unassembled WGS sequence"/>
</dbReference>
<dbReference type="AlphaFoldDB" id="A0A3S2Y1C2"/>
<keyword evidence="6" id="KW-1185">Reference proteome</keyword>
<dbReference type="InterPro" id="IPR029036">
    <property type="entry name" value="P5CR_dimer"/>
</dbReference>
<name>A0A3S2Y1C2_9PROT</name>
<feature type="binding site" evidence="2">
    <location>
        <position position="57"/>
    </location>
    <ligand>
        <name>NADPH</name>
        <dbReference type="ChEBI" id="CHEBI:57783"/>
    </ligand>
</feature>
<dbReference type="InterPro" id="IPR036291">
    <property type="entry name" value="NAD(P)-bd_dom_sf"/>
</dbReference>
<dbReference type="Pfam" id="PF14748">
    <property type="entry name" value="P5CR_dimer"/>
    <property type="match status" value="1"/>
</dbReference>
<organism evidence="5 6">
    <name type="scientific">Hwanghaeella grinnelliae</name>
    <dbReference type="NCBI Taxonomy" id="2500179"/>
    <lineage>
        <taxon>Bacteria</taxon>
        <taxon>Pseudomonadati</taxon>
        <taxon>Pseudomonadota</taxon>
        <taxon>Alphaproteobacteria</taxon>
        <taxon>Rhodospirillales</taxon>
        <taxon>Rhodospirillaceae</taxon>
        <taxon>Hwanghaeella</taxon>
    </lineage>
</organism>
<dbReference type="InterPro" id="IPR000304">
    <property type="entry name" value="Pyrroline-COOH_reductase"/>
</dbReference>
<comment type="similarity">
    <text evidence="1">Belongs to the pyrroline-5-carboxylate reductase family.</text>
</comment>
<proteinExistence type="inferred from homology"/>
<dbReference type="InterPro" id="IPR053790">
    <property type="entry name" value="P5CR-like_CS"/>
</dbReference>
<dbReference type="EMBL" id="SADE01000003">
    <property type="protein sequence ID" value="RVU34951.1"/>
    <property type="molecule type" value="Genomic_DNA"/>
</dbReference>
<feature type="binding site" evidence="2">
    <location>
        <begin position="11"/>
        <end position="16"/>
    </location>
    <ligand>
        <name>NADP(+)</name>
        <dbReference type="ChEBI" id="CHEBI:58349"/>
    </ligand>
</feature>
<dbReference type="InterPro" id="IPR028939">
    <property type="entry name" value="P5C_Rdtase_cat_N"/>
</dbReference>
<dbReference type="PROSITE" id="PS00521">
    <property type="entry name" value="P5CR"/>
    <property type="match status" value="1"/>
</dbReference>
<evidence type="ECO:0000313" key="6">
    <source>
        <dbReference type="Proteomes" id="UP000287447"/>
    </source>
</evidence>
<dbReference type="RefSeq" id="WP_127767261.1">
    <property type="nucleotide sequence ID" value="NZ_SADE01000003.1"/>
</dbReference>
<evidence type="ECO:0000256" key="1">
    <source>
        <dbReference type="ARBA" id="ARBA00005525"/>
    </source>
</evidence>
<feature type="binding site" evidence="2">
    <location>
        <begin position="70"/>
        <end position="73"/>
    </location>
    <ligand>
        <name>NADP(+)</name>
        <dbReference type="ChEBI" id="CHEBI:58349"/>
    </ligand>
</feature>
<feature type="domain" description="Pyrroline-5-carboxylate reductase dimerisation" evidence="4">
    <location>
        <begin position="161"/>
        <end position="252"/>
    </location>
</feature>
<evidence type="ECO:0000256" key="2">
    <source>
        <dbReference type="PIRSR" id="PIRSR000193-1"/>
    </source>
</evidence>
<dbReference type="Pfam" id="PF03807">
    <property type="entry name" value="F420_oxidored"/>
    <property type="match status" value="1"/>
</dbReference>
<comment type="caution">
    <text evidence="5">The sequence shown here is derived from an EMBL/GenBank/DDBJ whole genome shotgun (WGS) entry which is preliminary data.</text>
</comment>
<dbReference type="SUPFAM" id="SSF51735">
    <property type="entry name" value="NAD(P)-binding Rossmann-fold domains"/>
    <property type="match status" value="1"/>
</dbReference>
<evidence type="ECO:0000259" key="4">
    <source>
        <dbReference type="Pfam" id="PF14748"/>
    </source>
</evidence>
<dbReference type="Gene3D" id="3.40.50.720">
    <property type="entry name" value="NAD(P)-binding Rossmann-like Domain"/>
    <property type="match status" value="1"/>
</dbReference>
<accession>A0A3S2Y1C2</accession>
<dbReference type="Gene3D" id="1.10.3730.10">
    <property type="entry name" value="ProC C-terminal domain-like"/>
    <property type="match status" value="1"/>
</dbReference>